<feature type="domain" description="NAD-dependent epimerase/dehydratase" evidence="1">
    <location>
        <begin position="2"/>
        <end position="216"/>
    </location>
</feature>
<dbReference type="PANTHER" id="PTHR43245">
    <property type="entry name" value="BIFUNCTIONAL POLYMYXIN RESISTANCE PROTEIN ARNA"/>
    <property type="match status" value="1"/>
</dbReference>
<dbReference type="AlphaFoldDB" id="A0AA42CL66"/>
<dbReference type="Proteomes" id="UP001165667">
    <property type="component" value="Unassembled WGS sequence"/>
</dbReference>
<dbReference type="InterPro" id="IPR001509">
    <property type="entry name" value="Epimerase_deHydtase"/>
</dbReference>
<gene>
    <name evidence="2" type="ORF">M8523_03055</name>
</gene>
<proteinExistence type="predicted"/>
<protein>
    <submittedName>
        <fullName evidence="2">NAD-dependent epimerase/dehydratase family protein</fullName>
    </submittedName>
</protein>
<dbReference type="RefSeq" id="WP_282583330.1">
    <property type="nucleotide sequence ID" value="NZ_JAMOIM010000001.1"/>
</dbReference>
<comment type="caution">
    <text evidence="2">The sequence shown here is derived from an EMBL/GenBank/DDBJ whole genome shotgun (WGS) entry which is preliminary data.</text>
</comment>
<dbReference type="EMBL" id="JAMOIM010000001">
    <property type="protein sequence ID" value="MCW6506995.1"/>
    <property type="molecule type" value="Genomic_DNA"/>
</dbReference>
<organism evidence="2 3">
    <name type="scientific">Lichenifustis flavocetrariae</name>
    <dbReference type="NCBI Taxonomy" id="2949735"/>
    <lineage>
        <taxon>Bacteria</taxon>
        <taxon>Pseudomonadati</taxon>
        <taxon>Pseudomonadota</taxon>
        <taxon>Alphaproteobacteria</taxon>
        <taxon>Hyphomicrobiales</taxon>
        <taxon>Lichenihabitantaceae</taxon>
        <taxon>Lichenifustis</taxon>
    </lineage>
</organism>
<sequence length="309" mass="33139">MIAVTGATGFVGRALCDLLDAKRIEHRQIGRRPQPGIFGIGEIGPETNWRNALGGARVVIHLAARVHQMQDATVDPLAAHRHTNVDGTLALARQAQANGVKRLIFMSSIKVNGEQTEPGRPFRPGDVPVPLDPYGRSKFEAEVGLRELANRTGMEVVIIRPPLVYGAGVAANFRALLSLVARGVPLPLGAVRNKRSLIAVGNLADLIRRCIEHPAAPGGVLMASDGVDLSTPGLLRALGRSLDRPVRLVPVPVWSLRAAAILVRQQAAIQRLTGSLQVDIGDTRRRLDWVPPFSPDAAFAQAAAKGWFS</sequence>
<evidence type="ECO:0000259" key="1">
    <source>
        <dbReference type="Pfam" id="PF01370"/>
    </source>
</evidence>
<name>A0AA42CL66_9HYPH</name>
<evidence type="ECO:0000313" key="2">
    <source>
        <dbReference type="EMBL" id="MCW6506995.1"/>
    </source>
</evidence>
<dbReference type="SUPFAM" id="SSF51735">
    <property type="entry name" value="NAD(P)-binding Rossmann-fold domains"/>
    <property type="match status" value="1"/>
</dbReference>
<evidence type="ECO:0000313" key="3">
    <source>
        <dbReference type="Proteomes" id="UP001165667"/>
    </source>
</evidence>
<dbReference type="Pfam" id="PF01370">
    <property type="entry name" value="Epimerase"/>
    <property type="match status" value="1"/>
</dbReference>
<dbReference type="InterPro" id="IPR050177">
    <property type="entry name" value="Lipid_A_modif_metabolic_enz"/>
</dbReference>
<keyword evidence="3" id="KW-1185">Reference proteome</keyword>
<reference evidence="2" key="1">
    <citation type="submission" date="2022-05" db="EMBL/GenBank/DDBJ databases">
        <authorList>
            <person name="Pankratov T."/>
        </authorList>
    </citation>
    <scope>NUCLEOTIDE SEQUENCE</scope>
    <source>
        <strain evidence="2">BP6-180914</strain>
    </source>
</reference>
<accession>A0AA42CL66</accession>
<dbReference type="PANTHER" id="PTHR43245:SF58">
    <property type="entry name" value="BLL5923 PROTEIN"/>
    <property type="match status" value="1"/>
</dbReference>
<dbReference type="InterPro" id="IPR036291">
    <property type="entry name" value="NAD(P)-bd_dom_sf"/>
</dbReference>
<dbReference type="Gene3D" id="3.40.50.720">
    <property type="entry name" value="NAD(P)-binding Rossmann-like Domain"/>
    <property type="match status" value="1"/>
</dbReference>